<dbReference type="InterPro" id="IPR020843">
    <property type="entry name" value="ER"/>
</dbReference>
<evidence type="ECO:0000259" key="4">
    <source>
        <dbReference type="SMART" id="SM00829"/>
    </source>
</evidence>
<comment type="subunit">
    <text evidence="2">Monomer.</text>
</comment>
<sequence>MAIAVRFPRSSLYLHHFRRGFTFNFTSVNNSQKQFIVTTPRRNIMTNSAAWLTAAKARPFEVKPADTYTPAEHEILVENRAIGINPSDGSLQAFAWLPLKYPTILGQDISGNVVAVGSGVTRFKKGDRIVAHAVGMGSQRIQDNAFQAYTIINEHMASPIPDNLPYENAAVLPLGISTAACALFQEAPFLQLHYPTEPAQKPTGKVVLIWGGSSTVGSNAIQLARAAGYTAVTTASTKNHDYVKNLGASEVFDYNSSTISEDLTKALQGKEIVGVVDCIGGNALKVCVEVLHKVQGKGAIATAKGGVDDPPEGITIKRIFGTTLKDNAVGKAIYVDFLPKALAAGTYIPSPGPRVEGKGLEHLQAAVDRVVKGVSATKVVVTL</sequence>
<dbReference type="SMART" id="SM00829">
    <property type="entry name" value="PKS_ER"/>
    <property type="match status" value="1"/>
</dbReference>
<keyword evidence="6" id="KW-1185">Reference proteome</keyword>
<dbReference type="Gene3D" id="3.40.50.720">
    <property type="entry name" value="NAD(P)-binding Rossmann-like Domain"/>
    <property type="match status" value="1"/>
</dbReference>
<dbReference type="PANTHER" id="PTHR45348:SF2">
    <property type="entry name" value="ZINC-TYPE ALCOHOL DEHYDROGENASE-LIKE PROTEIN C2E1P3.01"/>
    <property type="match status" value="1"/>
</dbReference>
<evidence type="ECO:0000256" key="2">
    <source>
        <dbReference type="ARBA" id="ARBA00011245"/>
    </source>
</evidence>
<gene>
    <name evidence="5" type="ORF">K461DRAFT_280080</name>
</gene>
<dbReference type="AlphaFoldDB" id="A0A9P4MFL7"/>
<dbReference type="Gene3D" id="3.90.180.10">
    <property type="entry name" value="Medium-chain alcohol dehydrogenases, catalytic domain"/>
    <property type="match status" value="1"/>
</dbReference>
<evidence type="ECO:0000256" key="1">
    <source>
        <dbReference type="ARBA" id="ARBA00008072"/>
    </source>
</evidence>
<dbReference type="Pfam" id="PF08240">
    <property type="entry name" value="ADH_N"/>
    <property type="match status" value="1"/>
</dbReference>
<name>A0A9P4MFL7_9PEZI</name>
<dbReference type="SUPFAM" id="SSF51735">
    <property type="entry name" value="NAD(P)-binding Rossmann-fold domains"/>
    <property type="match status" value="1"/>
</dbReference>
<evidence type="ECO:0000313" key="5">
    <source>
        <dbReference type="EMBL" id="KAF2151288.1"/>
    </source>
</evidence>
<dbReference type="Pfam" id="PF00107">
    <property type="entry name" value="ADH_zinc_N"/>
    <property type="match status" value="1"/>
</dbReference>
<dbReference type="GO" id="GO:0016651">
    <property type="term" value="F:oxidoreductase activity, acting on NAD(P)H"/>
    <property type="evidence" value="ECO:0007669"/>
    <property type="project" value="InterPro"/>
</dbReference>
<accession>A0A9P4MFL7</accession>
<keyword evidence="3" id="KW-0560">Oxidoreductase</keyword>
<dbReference type="EMBL" id="ML996088">
    <property type="protein sequence ID" value="KAF2151288.1"/>
    <property type="molecule type" value="Genomic_DNA"/>
</dbReference>
<protein>
    <submittedName>
        <fullName evidence="5">Zinc-binding oxidoreductase CipB</fullName>
    </submittedName>
</protein>
<dbReference type="InterPro" id="IPR047122">
    <property type="entry name" value="Trans-enoyl_RdTase-like"/>
</dbReference>
<dbReference type="CDD" id="cd08249">
    <property type="entry name" value="enoyl_reductase_like"/>
    <property type="match status" value="1"/>
</dbReference>
<dbReference type="InterPro" id="IPR011032">
    <property type="entry name" value="GroES-like_sf"/>
</dbReference>
<evidence type="ECO:0000313" key="6">
    <source>
        <dbReference type="Proteomes" id="UP000799439"/>
    </source>
</evidence>
<dbReference type="InterPro" id="IPR013149">
    <property type="entry name" value="ADH-like_C"/>
</dbReference>
<proteinExistence type="inferred from homology"/>
<dbReference type="Proteomes" id="UP000799439">
    <property type="component" value="Unassembled WGS sequence"/>
</dbReference>
<reference evidence="5" key="1">
    <citation type="journal article" date="2020" name="Stud. Mycol.">
        <title>101 Dothideomycetes genomes: a test case for predicting lifestyles and emergence of pathogens.</title>
        <authorList>
            <person name="Haridas S."/>
            <person name="Albert R."/>
            <person name="Binder M."/>
            <person name="Bloem J."/>
            <person name="Labutti K."/>
            <person name="Salamov A."/>
            <person name="Andreopoulos B."/>
            <person name="Baker S."/>
            <person name="Barry K."/>
            <person name="Bills G."/>
            <person name="Bluhm B."/>
            <person name="Cannon C."/>
            <person name="Castanera R."/>
            <person name="Culley D."/>
            <person name="Daum C."/>
            <person name="Ezra D."/>
            <person name="Gonzalez J."/>
            <person name="Henrissat B."/>
            <person name="Kuo A."/>
            <person name="Liang C."/>
            <person name="Lipzen A."/>
            <person name="Lutzoni F."/>
            <person name="Magnuson J."/>
            <person name="Mondo S."/>
            <person name="Nolan M."/>
            <person name="Ohm R."/>
            <person name="Pangilinan J."/>
            <person name="Park H.-J."/>
            <person name="Ramirez L."/>
            <person name="Alfaro M."/>
            <person name="Sun H."/>
            <person name="Tritt A."/>
            <person name="Yoshinaga Y."/>
            <person name="Zwiers L.-H."/>
            <person name="Turgeon B."/>
            <person name="Goodwin S."/>
            <person name="Spatafora J."/>
            <person name="Crous P."/>
            <person name="Grigoriev I."/>
        </authorList>
    </citation>
    <scope>NUCLEOTIDE SEQUENCE</scope>
    <source>
        <strain evidence="5">CBS 260.36</strain>
    </source>
</reference>
<comment type="caution">
    <text evidence="5">The sequence shown here is derived from an EMBL/GenBank/DDBJ whole genome shotgun (WGS) entry which is preliminary data.</text>
</comment>
<dbReference type="InterPro" id="IPR013154">
    <property type="entry name" value="ADH-like_N"/>
</dbReference>
<dbReference type="OrthoDB" id="10257049at2759"/>
<dbReference type="PANTHER" id="PTHR45348">
    <property type="entry name" value="HYPOTHETICAL OXIDOREDUCTASE (EUROFUNG)"/>
    <property type="match status" value="1"/>
</dbReference>
<comment type="similarity">
    <text evidence="1">Belongs to the zinc-containing alcohol dehydrogenase family.</text>
</comment>
<organism evidence="5 6">
    <name type="scientific">Myriangium duriaei CBS 260.36</name>
    <dbReference type="NCBI Taxonomy" id="1168546"/>
    <lineage>
        <taxon>Eukaryota</taxon>
        <taxon>Fungi</taxon>
        <taxon>Dikarya</taxon>
        <taxon>Ascomycota</taxon>
        <taxon>Pezizomycotina</taxon>
        <taxon>Dothideomycetes</taxon>
        <taxon>Dothideomycetidae</taxon>
        <taxon>Myriangiales</taxon>
        <taxon>Myriangiaceae</taxon>
        <taxon>Myriangium</taxon>
    </lineage>
</organism>
<evidence type="ECO:0000256" key="3">
    <source>
        <dbReference type="ARBA" id="ARBA00023002"/>
    </source>
</evidence>
<dbReference type="SUPFAM" id="SSF50129">
    <property type="entry name" value="GroES-like"/>
    <property type="match status" value="1"/>
</dbReference>
<feature type="domain" description="Enoyl reductase (ER)" evidence="4">
    <location>
        <begin position="57"/>
        <end position="381"/>
    </location>
</feature>
<dbReference type="InterPro" id="IPR036291">
    <property type="entry name" value="NAD(P)-bd_dom_sf"/>
</dbReference>